<sequence>VLNRVLLLPPLQGTQPSIDFQHLAEAFGLDIIMAEDFHWPSTCDDLSSDRLPVLEVSGPRSGPFRDYAGLLRASSYVLVWTCLDHHAQGPLGTFGDPCGGRRPTDNMCQKDGLLGRSGVQSLGESGRVGPCRTSDVRRSWRSWTEATKRGATSHQNPA</sequence>
<organism evidence="2 3">
    <name type="scientific">Durusdinium trenchii</name>
    <dbReference type="NCBI Taxonomy" id="1381693"/>
    <lineage>
        <taxon>Eukaryota</taxon>
        <taxon>Sar</taxon>
        <taxon>Alveolata</taxon>
        <taxon>Dinophyceae</taxon>
        <taxon>Suessiales</taxon>
        <taxon>Symbiodiniaceae</taxon>
        <taxon>Durusdinium</taxon>
    </lineage>
</organism>
<accession>A0ABP0PUS6</accession>
<evidence type="ECO:0000313" key="2">
    <source>
        <dbReference type="EMBL" id="CAK9079531.1"/>
    </source>
</evidence>
<feature type="non-terminal residue" evidence="2">
    <location>
        <position position="1"/>
    </location>
</feature>
<reference evidence="2 3" key="1">
    <citation type="submission" date="2024-02" db="EMBL/GenBank/DDBJ databases">
        <authorList>
            <person name="Chen Y."/>
            <person name="Shah S."/>
            <person name="Dougan E. K."/>
            <person name="Thang M."/>
            <person name="Chan C."/>
        </authorList>
    </citation>
    <scope>NUCLEOTIDE SEQUENCE [LARGE SCALE GENOMIC DNA]</scope>
</reference>
<comment type="caution">
    <text evidence="2">The sequence shown here is derived from an EMBL/GenBank/DDBJ whole genome shotgun (WGS) entry which is preliminary data.</text>
</comment>
<proteinExistence type="predicted"/>
<feature type="region of interest" description="Disordered" evidence="1">
    <location>
        <begin position="119"/>
        <end position="158"/>
    </location>
</feature>
<feature type="compositionally biased region" description="Polar residues" evidence="1">
    <location>
        <begin position="141"/>
        <end position="158"/>
    </location>
</feature>
<keyword evidence="3" id="KW-1185">Reference proteome</keyword>
<gene>
    <name evidence="2" type="ORF">CCMP2556_LOCUS39153</name>
</gene>
<evidence type="ECO:0000313" key="3">
    <source>
        <dbReference type="Proteomes" id="UP001642484"/>
    </source>
</evidence>
<protein>
    <submittedName>
        <fullName evidence="2">Uncharacterized protein</fullName>
    </submittedName>
</protein>
<dbReference type="EMBL" id="CAXAMN010023666">
    <property type="protein sequence ID" value="CAK9079531.1"/>
    <property type="molecule type" value="Genomic_DNA"/>
</dbReference>
<evidence type="ECO:0000256" key="1">
    <source>
        <dbReference type="SAM" id="MobiDB-lite"/>
    </source>
</evidence>
<name>A0ABP0PUS6_9DINO</name>
<dbReference type="Proteomes" id="UP001642484">
    <property type="component" value="Unassembled WGS sequence"/>
</dbReference>